<dbReference type="RefSeq" id="XP_006035594.1">
    <property type="nucleotide sequence ID" value="XM_006035532.2"/>
</dbReference>
<evidence type="ECO:0000256" key="8">
    <source>
        <dbReference type="ARBA" id="ARBA00022776"/>
    </source>
</evidence>
<dbReference type="STRING" id="38654.A0A1U7SD64"/>
<keyword evidence="10 11" id="KW-0131">Cell cycle</keyword>
<evidence type="ECO:0000256" key="4">
    <source>
        <dbReference type="ARBA" id="ARBA00016065"/>
    </source>
</evidence>
<dbReference type="eggNOG" id="KOG2328">
    <property type="taxonomic scope" value="Eukaryota"/>
</dbReference>
<evidence type="ECO:0000256" key="7">
    <source>
        <dbReference type="ARBA" id="ARBA00022618"/>
    </source>
</evidence>
<dbReference type="PIRSF" id="PIRSF017126">
    <property type="entry name" value="Condensin_H"/>
    <property type="match status" value="1"/>
</dbReference>
<dbReference type="GeneID" id="102388389"/>
<evidence type="ECO:0000256" key="2">
    <source>
        <dbReference type="ARBA" id="ARBA00004496"/>
    </source>
</evidence>
<keyword evidence="7 11" id="KW-0132">Cell division</keyword>
<evidence type="ECO:0000313" key="14">
    <source>
        <dbReference type="RefSeq" id="XP_006035594.1"/>
    </source>
</evidence>
<comment type="subcellular location">
    <subcellularLocation>
        <location evidence="1">Chromosome</location>
    </subcellularLocation>
    <subcellularLocation>
        <location evidence="2">Cytoplasm</location>
    </subcellularLocation>
</comment>
<keyword evidence="13" id="KW-1185">Reference proteome</keyword>
<evidence type="ECO:0000256" key="12">
    <source>
        <dbReference type="SAM" id="MobiDB-lite"/>
    </source>
</evidence>
<evidence type="ECO:0000256" key="11">
    <source>
        <dbReference type="PIRNR" id="PIRNR017126"/>
    </source>
</evidence>
<dbReference type="CTD" id="23397"/>
<dbReference type="InParanoid" id="A0A1U7SD64"/>
<comment type="similarity">
    <text evidence="3 11">Belongs to the CND2 (condensin subunit 2) family.</text>
</comment>
<dbReference type="Pfam" id="PF05786">
    <property type="entry name" value="Cnd2"/>
    <property type="match status" value="1"/>
</dbReference>
<dbReference type="GO" id="GO:0003682">
    <property type="term" value="F:chromatin binding"/>
    <property type="evidence" value="ECO:0007669"/>
    <property type="project" value="TreeGrafter"/>
</dbReference>
<evidence type="ECO:0000256" key="6">
    <source>
        <dbReference type="ARBA" id="ARBA00022490"/>
    </source>
</evidence>
<dbReference type="OrthoDB" id="362021at2759"/>
<dbReference type="GO" id="GO:0051301">
    <property type="term" value="P:cell division"/>
    <property type="evidence" value="ECO:0007669"/>
    <property type="project" value="UniProtKB-KW"/>
</dbReference>
<feature type="region of interest" description="Disordered" evidence="12">
    <location>
        <begin position="630"/>
        <end position="654"/>
    </location>
</feature>
<feature type="region of interest" description="Disordered" evidence="12">
    <location>
        <begin position="109"/>
        <end position="138"/>
    </location>
</feature>
<proteinExistence type="inferred from homology"/>
<keyword evidence="9 11" id="KW-0226">DNA condensation</keyword>
<dbReference type="InterPro" id="IPR022816">
    <property type="entry name" value="Condensin_barren_su2"/>
</dbReference>
<sequence>MAAERNKMAPLAAGNAHNMAAGVGTSATAGHAPPDARAVTSVITPSARRLRGGAARVFLNREAPADRVRLSFCCCSGASKMKSSTPQSAGCSLSTASSFDSVFVSPSTRPQALSAGSTPELESLAGNDDEQEKKQRRRSRILDLQLSSTESPLLVKSPANRQADASLPVIPRLTNAQISDHYSTCIKLSAENKITTKNAFGLHLIDYMTEILKQKDSELTNFKMAAGTLDASAKIYAVRVDAVHADVYKVLGGLGKDSQSTREEDGQDLDGTATLEARKKAPTKNKHFYKTIEQNPNNLNVPETDCKCEVDPMLQKSAASFDECSTVGIFLSTLHIHSYCSELLFESKVTPLSSSEMTLESPSTAPVKVADVNSLLLKCMENRPICPSLTSLRFNEWDSESHNESVSALLEKFKKSDQVFNVNADVEDEPEDCADAPVMDDFDADLLDKTMAGDMGKFAQDPEAFKMAHEGTKKDVIPLGEGDITTMCLQLSMKPGEYSYFSPQIMSMWAGPEHWRFKPRHKLEAGADKEIRKKSAKKVFEINFDEDVNFEPYFQETRAATTMAKSVLESQNKKSTTLPADFHYDPNSLTRLFLKPDVKLWRMSMQSSSSDHSDDIGEYDYNNPNDTSNFCPASQCANSDDDDDDPADFGGQTGDFELTANTARGFSQGIDANRADITTYGESNLVTEPKKVNKIEIRYAKMAKKMDMKKLKQTMWDLLTEAKQKQVLAENKDVEEEVAAVVTGEKVLSNLTKELPCRLPSMMAQNLSIPLAFSCLLHLANEKNLRLQGVEDLSDVLIQQGQ</sequence>
<name>A0A1U7SD64_ALLSI</name>
<dbReference type="KEGG" id="asn:102388389"/>
<accession>A0A1U7SD64</accession>
<comment type="function">
    <text evidence="11">Regulatory subunit of the condensin complex, a complex required for conversion of interphase chromatin into mitotic-like condense chromosomes.</text>
</comment>
<evidence type="ECO:0000256" key="3">
    <source>
        <dbReference type="ARBA" id="ARBA00009471"/>
    </source>
</evidence>
<keyword evidence="6" id="KW-0963">Cytoplasm</keyword>
<dbReference type="AlphaFoldDB" id="A0A1U7SD64"/>
<dbReference type="PANTHER" id="PTHR13108">
    <property type="entry name" value="CONDENSIN COMPLEX SUBUNIT 2"/>
    <property type="match status" value="1"/>
</dbReference>
<reference evidence="14" key="1">
    <citation type="submission" date="2025-08" db="UniProtKB">
        <authorList>
            <consortium name="RefSeq"/>
        </authorList>
    </citation>
    <scope>IDENTIFICATION</scope>
</reference>
<evidence type="ECO:0000313" key="13">
    <source>
        <dbReference type="Proteomes" id="UP000189705"/>
    </source>
</evidence>
<gene>
    <name evidence="14" type="primary">NCAPH</name>
</gene>
<evidence type="ECO:0000256" key="1">
    <source>
        <dbReference type="ARBA" id="ARBA00004286"/>
    </source>
</evidence>
<evidence type="ECO:0000256" key="5">
    <source>
        <dbReference type="ARBA" id="ARBA00022454"/>
    </source>
</evidence>
<dbReference type="GO" id="GO:0005737">
    <property type="term" value="C:cytoplasm"/>
    <property type="evidence" value="ECO:0007669"/>
    <property type="project" value="UniProtKB-SubCell"/>
</dbReference>
<organism evidence="13 14">
    <name type="scientific">Alligator sinensis</name>
    <name type="common">Chinese alligator</name>
    <dbReference type="NCBI Taxonomy" id="38654"/>
    <lineage>
        <taxon>Eukaryota</taxon>
        <taxon>Metazoa</taxon>
        <taxon>Chordata</taxon>
        <taxon>Craniata</taxon>
        <taxon>Vertebrata</taxon>
        <taxon>Euteleostomi</taxon>
        <taxon>Archelosauria</taxon>
        <taxon>Archosauria</taxon>
        <taxon>Crocodylia</taxon>
        <taxon>Alligatoridae</taxon>
        <taxon>Alligatorinae</taxon>
        <taxon>Alligator</taxon>
    </lineage>
</organism>
<evidence type="ECO:0000256" key="9">
    <source>
        <dbReference type="ARBA" id="ARBA00023067"/>
    </source>
</evidence>
<keyword evidence="5" id="KW-0158">Chromosome</keyword>
<dbReference type="PANTHER" id="PTHR13108:SF9">
    <property type="entry name" value="CONDENSIN COMPLEX SUBUNIT 2"/>
    <property type="match status" value="1"/>
</dbReference>
<protein>
    <recommendedName>
        <fullName evidence="4 11">Condensin complex subunit 2</fullName>
    </recommendedName>
</protein>
<evidence type="ECO:0000256" key="10">
    <source>
        <dbReference type="ARBA" id="ARBA00023306"/>
    </source>
</evidence>
<keyword evidence="8 11" id="KW-0498">Mitosis</keyword>
<dbReference type="GO" id="GO:0007076">
    <property type="term" value="P:mitotic chromosome condensation"/>
    <property type="evidence" value="ECO:0007669"/>
    <property type="project" value="InterPro"/>
</dbReference>
<dbReference type="GO" id="GO:0000796">
    <property type="term" value="C:condensin complex"/>
    <property type="evidence" value="ECO:0007669"/>
    <property type="project" value="InterPro"/>
</dbReference>
<dbReference type="Proteomes" id="UP000189705">
    <property type="component" value="Unplaced"/>
</dbReference>